<dbReference type="InterPro" id="IPR005123">
    <property type="entry name" value="Oxoglu/Fe-dep_dioxygenase_dom"/>
</dbReference>
<dbReference type="Proteomes" id="UP001344447">
    <property type="component" value="Unassembled WGS sequence"/>
</dbReference>
<dbReference type="AlphaFoldDB" id="A0AAN7YTC2"/>
<keyword evidence="3" id="KW-0223">Dioxygenase</keyword>
<keyword evidence="2 6" id="KW-0479">Metal-binding</keyword>
<dbReference type="SUPFAM" id="SSF51197">
    <property type="entry name" value="Clavaminate synthase-like"/>
    <property type="match status" value="1"/>
</dbReference>
<evidence type="ECO:0000256" key="1">
    <source>
        <dbReference type="ARBA" id="ARBA00008056"/>
    </source>
</evidence>
<dbReference type="GO" id="GO:0046872">
    <property type="term" value="F:metal ion binding"/>
    <property type="evidence" value="ECO:0007669"/>
    <property type="project" value="UniProtKB-KW"/>
</dbReference>
<dbReference type="PROSITE" id="PS51471">
    <property type="entry name" value="FE2OG_OXY"/>
    <property type="match status" value="1"/>
</dbReference>
<dbReference type="InterPro" id="IPR026992">
    <property type="entry name" value="DIOX_N"/>
</dbReference>
<comment type="caution">
    <text evidence="9">The sequence shown here is derived from an EMBL/GenBank/DDBJ whole genome shotgun (WGS) entry which is preliminary data.</text>
</comment>
<dbReference type="FunFam" id="2.60.120.330:FF:000049">
    <property type="entry name" value="Probable iron/ascorbate oxidoreductase"/>
    <property type="match status" value="1"/>
</dbReference>
<dbReference type="GO" id="GO:0051213">
    <property type="term" value="F:dioxygenase activity"/>
    <property type="evidence" value="ECO:0007669"/>
    <property type="project" value="UniProtKB-KW"/>
</dbReference>
<organism evidence="9 10">
    <name type="scientific">Dictyostelium firmibasis</name>
    <dbReference type="NCBI Taxonomy" id="79012"/>
    <lineage>
        <taxon>Eukaryota</taxon>
        <taxon>Amoebozoa</taxon>
        <taxon>Evosea</taxon>
        <taxon>Eumycetozoa</taxon>
        <taxon>Dictyostelia</taxon>
        <taxon>Dictyosteliales</taxon>
        <taxon>Dictyosteliaceae</taxon>
        <taxon>Dictyostelium</taxon>
    </lineage>
</organism>
<evidence type="ECO:0000256" key="7">
    <source>
        <dbReference type="SAM" id="MobiDB-lite"/>
    </source>
</evidence>
<keyword evidence="5 6" id="KW-0408">Iron</keyword>
<dbReference type="InterPro" id="IPR044861">
    <property type="entry name" value="IPNS-like_FE2OG_OXY"/>
</dbReference>
<keyword evidence="10" id="KW-1185">Reference proteome</keyword>
<evidence type="ECO:0000313" key="9">
    <source>
        <dbReference type="EMBL" id="KAK5578181.1"/>
    </source>
</evidence>
<dbReference type="EMBL" id="JAVFKY010000004">
    <property type="protein sequence ID" value="KAK5578181.1"/>
    <property type="molecule type" value="Genomic_DNA"/>
</dbReference>
<dbReference type="Gene3D" id="2.60.120.330">
    <property type="entry name" value="B-lactam Antibiotic, Isopenicillin N Synthase, Chain"/>
    <property type="match status" value="1"/>
</dbReference>
<proteinExistence type="inferred from homology"/>
<evidence type="ECO:0000256" key="3">
    <source>
        <dbReference type="ARBA" id="ARBA00022964"/>
    </source>
</evidence>
<dbReference type="InterPro" id="IPR027443">
    <property type="entry name" value="IPNS-like_sf"/>
</dbReference>
<evidence type="ECO:0000256" key="5">
    <source>
        <dbReference type="ARBA" id="ARBA00023004"/>
    </source>
</evidence>
<keyword evidence="4 6" id="KW-0560">Oxidoreductase</keyword>
<protein>
    <recommendedName>
        <fullName evidence="8">Fe2OG dioxygenase domain-containing protein</fullName>
    </recommendedName>
</protein>
<accession>A0AAN7YTC2</accession>
<name>A0AAN7YTC2_9MYCE</name>
<evidence type="ECO:0000256" key="4">
    <source>
        <dbReference type="ARBA" id="ARBA00023002"/>
    </source>
</evidence>
<comment type="similarity">
    <text evidence="1 6">Belongs to the iron/ascorbate-dependent oxidoreductase family.</text>
</comment>
<feature type="region of interest" description="Disordered" evidence="7">
    <location>
        <begin position="191"/>
        <end position="213"/>
    </location>
</feature>
<sequence>MIEREKLPIIDISLLTKDEDGKKQIAKEINKACKEHGFFYIKNHGVEQVLIDKLQSVVTKFFSLPLETKMKWKMGLTNREWLGFFKVGQEITYGEIDYKEGVYISTEMDGDINPVNNVPLYPTEEQEEQYEIQGFKSTIETYLKRLTELSHQLIEAISLSLHLPSNYFHNNYTYDPFVFMGLLHYPYFNNQGEEKDDQPPPTLNKPDDTSNLKKQEKFGTCQHTDWGLLTILHQDDVGGLQIKSKNSDEFFDAPPIEGTFICNIGDMLDKMTGGYYLSNVHRVKYNISGRDRFSFPFFIDPCLNSVPKLIPNYDDLSDFADKPERWDKQNIHEFHGTYGQYFMTKIGRVFPDYVYKKSGKLV</sequence>
<dbReference type="InterPro" id="IPR050231">
    <property type="entry name" value="Iron_ascorbate_oxido_reductase"/>
</dbReference>
<evidence type="ECO:0000256" key="2">
    <source>
        <dbReference type="ARBA" id="ARBA00022723"/>
    </source>
</evidence>
<evidence type="ECO:0000259" key="8">
    <source>
        <dbReference type="PROSITE" id="PS51471"/>
    </source>
</evidence>
<dbReference type="Pfam" id="PF03171">
    <property type="entry name" value="2OG-FeII_Oxy"/>
    <property type="match status" value="1"/>
</dbReference>
<evidence type="ECO:0000313" key="10">
    <source>
        <dbReference type="Proteomes" id="UP001344447"/>
    </source>
</evidence>
<dbReference type="PANTHER" id="PTHR47990">
    <property type="entry name" value="2-OXOGLUTARATE (2OG) AND FE(II)-DEPENDENT OXYGENASE SUPERFAMILY PROTEIN-RELATED"/>
    <property type="match status" value="1"/>
</dbReference>
<gene>
    <name evidence="9" type="ORF">RB653_003134</name>
</gene>
<dbReference type="PRINTS" id="PR00682">
    <property type="entry name" value="IPNSYNTHASE"/>
</dbReference>
<evidence type="ECO:0000256" key="6">
    <source>
        <dbReference type="RuleBase" id="RU003682"/>
    </source>
</evidence>
<reference evidence="9 10" key="1">
    <citation type="submission" date="2023-11" db="EMBL/GenBank/DDBJ databases">
        <title>Dfirmibasis_genome.</title>
        <authorList>
            <person name="Edelbroek B."/>
            <person name="Kjellin J."/>
            <person name="Jerlstrom-Hultqvist J."/>
            <person name="Soderbom F."/>
        </authorList>
    </citation>
    <scope>NUCLEOTIDE SEQUENCE [LARGE SCALE GENOMIC DNA]</scope>
    <source>
        <strain evidence="9 10">TNS-C-14</strain>
    </source>
</reference>
<feature type="domain" description="Fe2OG dioxygenase" evidence="8">
    <location>
        <begin position="176"/>
        <end position="301"/>
    </location>
</feature>
<dbReference type="Pfam" id="PF14226">
    <property type="entry name" value="DIOX_N"/>
    <property type="match status" value="1"/>
</dbReference>